<keyword evidence="4" id="KW-0862">Zinc</keyword>
<organism evidence="6 7">
    <name type="scientific">Mycena venus</name>
    <dbReference type="NCBI Taxonomy" id="2733690"/>
    <lineage>
        <taxon>Eukaryota</taxon>
        <taxon>Fungi</taxon>
        <taxon>Dikarya</taxon>
        <taxon>Basidiomycota</taxon>
        <taxon>Agaricomycotina</taxon>
        <taxon>Agaricomycetes</taxon>
        <taxon>Agaricomycetidae</taxon>
        <taxon>Agaricales</taxon>
        <taxon>Marasmiineae</taxon>
        <taxon>Mycenaceae</taxon>
        <taxon>Mycena</taxon>
    </lineage>
</organism>
<keyword evidence="5" id="KW-0539">Nucleus</keyword>
<evidence type="ECO:0000313" key="6">
    <source>
        <dbReference type="EMBL" id="KAF7328561.1"/>
    </source>
</evidence>
<evidence type="ECO:0000256" key="3">
    <source>
        <dbReference type="ARBA" id="ARBA00022771"/>
    </source>
</evidence>
<dbReference type="PANTHER" id="PTHR46481:SF10">
    <property type="entry name" value="ZINC FINGER BED DOMAIN-CONTAINING PROTEIN 39"/>
    <property type="match status" value="1"/>
</dbReference>
<evidence type="ECO:0000256" key="1">
    <source>
        <dbReference type="ARBA" id="ARBA00004123"/>
    </source>
</evidence>
<evidence type="ECO:0000256" key="5">
    <source>
        <dbReference type="ARBA" id="ARBA00023242"/>
    </source>
</evidence>
<reference evidence="6" key="1">
    <citation type="submission" date="2020-05" db="EMBL/GenBank/DDBJ databases">
        <title>Mycena genomes resolve the evolution of fungal bioluminescence.</title>
        <authorList>
            <person name="Tsai I.J."/>
        </authorList>
    </citation>
    <scope>NUCLEOTIDE SEQUENCE</scope>
    <source>
        <strain evidence="6">CCC161011</strain>
    </source>
</reference>
<dbReference type="OrthoDB" id="3172935at2759"/>
<evidence type="ECO:0000313" key="7">
    <source>
        <dbReference type="Proteomes" id="UP000620124"/>
    </source>
</evidence>
<dbReference type="GO" id="GO:0008270">
    <property type="term" value="F:zinc ion binding"/>
    <property type="evidence" value="ECO:0007669"/>
    <property type="project" value="UniProtKB-KW"/>
</dbReference>
<comment type="caution">
    <text evidence="6">The sequence shown here is derived from an EMBL/GenBank/DDBJ whole genome shotgun (WGS) entry which is preliminary data.</text>
</comment>
<accession>A0A8H6WSX6</accession>
<dbReference type="GO" id="GO:0005634">
    <property type="term" value="C:nucleus"/>
    <property type="evidence" value="ECO:0007669"/>
    <property type="project" value="UniProtKB-SubCell"/>
</dbReference>
<keyword evidence="3" id="KW-0863">Zinc-finger</keyword>
<dbReference type="InterPro" id="IPR052035">
    <property type="entry name" value="ZnF_BED_domain_contain"/>
</dbReference>
<dbReference type="AlphaFoldDB" id="A0A8H6WSX6"/>
<dbReference type="EMBL" id="JACAZI010000035">
    <property type="protein sequence ID" value="KAF7328561.1"/>
    <property type="molecule type" value="Genomic_DNA"/>
</dbReference>
<gene>
    <name evidence="6" type="ORF">MVEN_02544000</name>
</gene>
<sequence length="553" mass="63025">MVMLPPVLVISLTTTTPRVLLPVRHLVRTQKRECLFCKQRHAANPHIGTYKFSTNTSTGILRRHLYEHHVDAWVEGCDRLKIQIKAKEAASTSTSEPGKKREQFSQEAFVNAIVEWIVGDDQSINVVENEQLRNIFLMLRSELKDSDIPHRTKIRKRIIEVWDEHLAHLESEMATAIGKISTTMDLWTDRQKIPFMAVTAHWLEATLIDTPAGPQYILTLRTDLIGFLRVPGHHDGEHLATAFLHIIDRIDIASRLGWVTLDNATNNDTFMAFLEIEPRKRKIPFRKLHRRIRCFPHIVNLACKAILGAITNMDFAASGAADFVPGPAAPPRTILDAIAHDPVATVRTSVRVIRAFSLRRQYFSEVLKALQMKDLQLLRDVDTRWSSTLIMIDRAILLREAIDKFLSDTEFQDLKKYKLNNKEWEALEAFKRILAVPHAFQQRLSAERTPTLGDALPAFEAMISQWEKQQVRHPETAHIVQQGIDKLESYRDRVEDVPAYVLSMLINPAVKLSCFGSVRYWQENQLRHPTIFALAVDILPIQGPTPSDAIAAG</sequence>
<evidence type="ECO:0000256" key="2">
    <source>
        <dbReference type="ARBA" id="ARBA00022723"/>
    </source>
</evidence>
<keyword evidence="7" id="KW-1185">Reference proteome</keyword>
<dbReference type="Proteomes" id="UP000620124">
    <property type="component" value="Unassembled WGS sequence"/>
</dbReference>
<dbReference type="PANTHER" id="PTHR46481">
    <property type="entry name" value="ZINC FINGER BED DOMAIN-CONTAINING PROTEIN 4"/>
    <property type="match status" value="1"/>
</dbReference>
<protein>
    <submittedName>
        <fullName evidence="6">HAT family dimerization domain-containing protein</fullName>
    </submittedName>
</protein>
<evidence type="ECO:0000256" key="4">
    <source>
        <dbReference type="ARBA" id="ARBA00022833"/>
    </source>
</evidence>
<dbReference type="InterPro" id="IPR012337">
    <property type="entry name" value="RNaseH-like_sf"/>
</dbReference>
<name>A0A8H6WSX6_9AGAR</name>
<proteinExistence type="predicted"/>
<comment type="subcellular location">
    <subcellularLocation>
        <location evidence="1">Nucleus</location>
    </subcellularLocation>
</comment>
<dbReference type="SUPFAM" id="SSF53098">
    <property type="entry name" value="Ribonuclease H-like"/>
    <property type="match status" value="1"/>
</dbReference>
<keyword evidence="2" id="KW-0479">Metal-binding</keyword>